<dbReference type="InterPro" id="IPR051678">
    <property type="entry name" value="AGP_Transferase"/>
</dbReference>
<dbReference type="Pfam" id="PF01636">
    <property type="entry name" value="APH"/>
    <property type="match status" value="1"/>
</dbReference>
<dbReference type="Gene3D" id="3.30.200.20">
    <property type="entry name" value="Phosphorylase Kinase, domain 1"/>
    <property type="match status" value="1"/>
</dbReference>
<dbReference type="RefSeq" id="WP_152863871.1">
    <property type="nucleotide sequence ID" value="NZ_VMNX01000060.1"/>
</dbReference>
<reference evidence="2 3" key="1">
    <citation type="submission" date="2019-09" db="EMBL/GenBank/DDBJ databases">
        <authorList>
            <person name="Duangmal K."/>
            <person name="Teo W.F.A."/>
            <person name="Lipun K."/>
        </authorList>
    </citation>
    <scope>NUCLEOTIDE SEQUENCE [LARGE SCALE GENOMIC DNA]</scope>
    <source>
        <strain evidence="2 3">K1PN6</strain>
    </source>
</reference>
<dbReference type="CDD" id="cd05154">
    <property type="entry name" value="ACAD10_11_N-like"/>
    <property type="match status" value="1"/>
</dbReference>
<dbReference type="Proteomes" id="UP000373149">
    <property type="component" value="Unassembled WGS sequence"/>
</dbReference>
<feature type="domain" description="Aminoglycoside phosphotransferase" evidence="1">
    <location>
        <begin position="30"/>
        <end position="242"/>
    </location>
</feature>
<dbReference type="PANTHER" id="PTHR21310">
    <property type="entry name" value="AMINOGLYCOSIDE PHOSPHOTRANSFERASE-RELATED-RELATED"/>
    <property type="match status" value="1"/>
</dbReference>
<evidence type="ECO:0000313" key="2">
    <source>
        <dbReference type="EMBL" id="MPY50388.1"/>
    </source>
</evidence>
<dbReference type="InterPro" id="IPR002575">
    <property type="entry name" value="Aminoglycoside_PTrfase"/>
</dbReference>
<dbReference type="GO" id="GO:0016740">
    <property type="term" value="F:transferase activity"/>
    <property type="evidence" value="ECO:0007669"/>
    <property type="project" value="UniProtKB-KW"/>
</dbReference>
<dbReference type="Gene3D" id="3.90.1200.10">
    <property type="match status" value="1"/>
</dbReference>
<organism evidence="2 3">
    <name type="scientific">Streptomyces acidicola</name>
    <dbReference type="NCBI Taxonomy" id="2596892"/>
    <lineage>
        <taxon>Bacteria</taxon>
        <taxon>Bacillati</taxon>
        <taxon>Actinomycetota</taxon>
        <taxon>Actinomycetes</taxon>
        <taxon>Kitasatosporales</taxon>
        <taxon>Streptomycetaceae</taxon>
        <taxon>Streptomyces</taxon>
    </lineage>
</organism>
<dbReference type="SUPFAM" id="SSF56112">
    <property type="entry name" value="Protein kinase-like (PK-like)"/>
    <property type="match status" value="1"/>
</dbReference>
<evidence type="ECO:0000259" key="1">
    <source>
        <dbReference type="Pfam" id="PF01636"/>
    </source>
</evidence>
<dbReference type="InterPro" id="IPR011009">
    <property type="entry name" value="Kinase-like_dom_sf"/>
</dbReference>
<dbReference type="EMBL" id="VMNX01000060">
    <property type="protein sequence ID" value="MPY50388.1"/>
    <property type="molecule type" value="Genomic_DNA"/>
</dbReference>
<evidence type="ECO:0000313" key="3">
    <source>
        <dbReference type="Proteomes" id="UP000373149"/>
    </source>
</evidence>
<dbReference type="AlphaFoldDB" id="A0A5N8WV25"/>
<proteinExistence type="predicted"/>
<protein>
    <submittedName>
        <fullName evidence="2">Phosphotransferase family protein</fullName>
    </submittedName>
</protein>
<dbReference type="InterPro" id="IPR041726">
    <property type="entry name" value="ACAD10_11_N"/>
</dbReference>
<sequence>MNTATRVPDLAVRVRDRLAQRHPGASIGELRTLPGGHSGLTYSVTAGDSRYVVKAVPEGQRPVGRNDVLRQARVLTALAGSDVPVPGVACVDRTQPAWFAMDFAEGEAVEPVLDDQEVPAATARARMLEIARVLRRLHATDVHSPGLDPPEPLDAAGELMRWSRTMHAVPEELRPGGEELLQRLADDVPSGMAPVLLHGDFRLGNVLCVGERAAAVVDWEIWSVGDPRIDLGWFLLFADHRNFPRLGHPVPGLPTEAGLLDAYLDGRPALPAMDWFRALGRMKMAAIMGHNLRRHREGKHHDPHQERLPPTIAAMIRTARDILGGP</sequence>
<name>A0A5N8WV25_9ACTN</name>
<comment type="caution">
    <text evidence="2">The sequence shown here is derived from an EMBL/GenBank/DDBJ whole genome shotgun (WGS) entry which is preliminary data.</text>
</comment>
<accession>A0A5N8WV25</accession>
<keyword evidence="3" id="KW-1185">Reference proteome</keyword>
<keyword evidence="2" id="KW-0808">Transferase</keyword>
<gene>
    <name evidence="2" type="ORF">FPZ41_18125</name>
</gene>